<proteinExistence type="predicted"/>
<dbReference type="PANTHER" id="PTHR37841:SF1">
    <property type="entry name" value="DUF3298 DOMAIN-CONTAINING PROTEIN"/>
    <property type="match status" value="1"/>
</dbReference>
<dbReference type="InterPro" id="IPR032774">
    <property type="entry name" value="WG_beta_rep"/>
</dbReference>
<evidence type="ECO:0000313" key="2">
    <source>
        <dbReference type="Proteomes" id="UP001597438"/>
    </source>
</evidence>
<comment type="caution">
    <text evidence="1">The sequence shown here is derived from an EMBL/GenBank/DDBJ whole genome shotgun (WGS) entry which is preliminary data.</text>
</comment>
<reference evidence="2" key="1">
    <citation type="journal article" date="2019" name="Int. J. Syst. Evol. Microbiol.">
        <title>The Global Catalogue of Microorganisms (GCM) 10K type strain sequencing project: providing services to taxonomists for standard genome sequencing and annotation.</title>
        <authorList>
            <consortium name="The Broad Institute Genomics Platform"/>
            <consortium name="The Broad Institute Genome Sequencing Center for Infectious Disease"/>
            <person name="Wu L."/>
            <person name="Ma J."/>
        </authorList>
    </citation>
    <scope>NUCLEOTIDE SEQUENCE [LARGE SCALE GENOMIC DNA]</scope>
    <source>
        <strain evidence="2">KCTC 52925</strain>
    </source>
</reference>
<keyword evidence="2" id="KW-1185">Reference proteome</keyword>
<dbReference type="PANTHER" id="PTHR37841">
    <property type="entry name" value="GLR2918 PROTEIN"/>
    <property type="match status" value="1"/>
</dbReference>
<dbReference type="RefSeq" id="WP_251738833.1">
    <property type="nucleotide sequence ID" value="NZ_JBHUOJ010000032.1"/>
</dbReference>
<dbReference type="Pfam" id="PF14903">
    <property type="entry name" value="WG_beta_rep"/>
    <property type="match status" value="2"/>
</dbReference>
<gene>
    <name evidence="1" type="ORF">ACFSYS_14725</name>
</gene>
<dbReference type="EMBL" id="JBHUOJ010000032">
    <property type="protein sequence ID" value="MFD2834543.1"/>
    <property type="molecule type" value="Genomic_DNA"/>
</dbReference>
<organism evidence="1 2">
    <name type="scientific">Christiangramia antarctica</name>
    <dbReference type="NCBI Taxonomy" id="2058158"/>
    <lineage>
        <taxon>Bacteria</taxon>
        <taxon>Pseudomonadati</taxon>
        <taxon>Bacteroidota</taxon>
        <taxon>Flavobacteriia</taxon>
        <taxon>Flavobacteriales</taxon>
        <taxon>Flavobacteriaceae</taxon>
        <taxon>Christiangramia</taxon>
    </lineage>
</organism>
<protein>
    <submittedName>
        <fullName evidence="1">WG repeat-containing protein</fullName>
    </submittedName>
</protein>
<accession>A0ABW5X7K6</accession>
<name>A0ABW5X7K6_9FLAO</name>
<evidence type="ECO:0000313" key="1">
    <source>
        <dbReference type="EMBL" id="MFD2834543.1"/>
    </source>
</evidence>
<dbReference type="Proteomes" id="UP001597438">
    <property type="component" value="Unassembled WGS sequence"/>
</dbReference>
<sequence length="200" mass="22596">MKKLMITIMLFPLLGFTQIIENVDYISPFNNEVAAVKKGDKWAFIDKEGQIVVEFRDDLVPSDNDNSTYPVFNNERSLITAEKNGIPYFGYIDKSGKTVIKPEFLNATNFKDGVALAIVVEKEIVGYNDIFNKPVAYYHYFEVVIDTAGKATQYLTQLAIHVAPSNKKNQQVPPIITSKLLSNNTVAVKENNKWTIKKIN</sequence>